<keyword evidence="6" id="KW-1185">Reference proteome</keyword>
<evidence type="ECO:0000256" key="3">
    <source>
        <dbReference type="ARBA" id="ARBA00023163"/>
    </source>
</evidence>
<protein>
    <submittedName>
        <fullName evidence="7">NR LBD domain-containing protein</fullName>
    </submittedName>
</protein>
<organism evidence="6 7">
    <name type="scientific">Caenorhabditis tropicalis</name>
    <dbReference type="NCBI Taxonomy" id="1561998"/>
    <lineage>
        <taxon>Eukaryota</taxon>
        <taxon>Metazoa</taxon>
        <taxon>Ecdysozoa</taxon>
        <taxon>Nematoda</taxon>
        <taxon>Chromadorea</taxon>
        <taxon>Rhabditida</taxon>
        <taxon>Rhabditina</taxon>
        <taxon>Rhabditomorpha</taxon>
        <taxon>Rhabditoidea</taxon>
        <taxon>Rhabditidae</taxon>
        <taxon>Peloderinae</taxon>
        <taxon>Caenorhabditis</taxon>
    </lineage>
</organism>
<evidence type="ECO:0000313" key="6">
    <source>
        <dbReference type="Proteomes" id="UP000095282"/>
    </source>
</evidence>
<dbReference type="PROSITE" id="PS51843">
    <property type="entry name" value="NR_LBD"/>
    <property type="match status" value="1"/>
</dbReference>
<comment type="similarity">
    <text evidence="1">Belongs to the nuclear hormone receptor family.</text>
</comment>
<keyword evidence="2" id="KW-0805">Transcription regulation</keyword>
<evidence type="ECO:0000259" key="5">
    <source>
        <dbReference type="PROSITE" id="PS51843"/>
    </source>
</evidence>
<name>A0A1I7UBH1_9PELO</name>
<reference evidence="7" key="1">
    <citation type="submission" date="2016-11" db="UniProtKB">
        <authorList>
            <consortium name="WormBaseParasite"/>
        </authorList>
    </citation>
    <scope>IDENTIFICATION</scope>
</reference>
<feature type="domain" description="NR LBD" evidence="5">
    <location>
        <begin position="1"/>
        <end position="94"/>
    </location>
</feature>
<dbReference type="STRING" id="1561998.A0A1I7UBH1"/>
<sequence>MLLLRNSATKCSLLSGAMRNFGAKQDRMITADGQEFYPGHMRRLLNFNDDSFLNRIESFVINKLIELNVTIEEYVLVTVITFCNPGKCSPEFHQ</sequence>
<dbReference type="WBParaSite" id="Csp11.Scaffold629.g7654.t1">
    <property type="protein sequence ID" value="Csp11.Scaffold629.g7654.t1"/>
    <property type="gene ID" value="Csp11.Scaffold629.g7654"/>
</dbReference>
<evidence type="ECO:0000256" key="4">
    <source>
        <dbReference type="ARBA" id="ARBA00023170"/>
    </source>
</evidence>
<accession>A0A1I7UBH1</accession>
<evidence type="ECO:0000256" key="1">
    <source>
        <dbReference type="ARBA" id="ARBA00005993"/>
    </source>
</evidence>
<keyword evidence="3" id="KW-0804">Transcription</keyword>
<proteinExistence type="inferred from homology"/>
<dbReference type="PANTHER" id="PTHR45886">
    <property type="entry name" value="NUCLEAR HORMONE RECEPTOR FAMILY-RELATED-RELATED"/>
    <property type="match status" value="1"/>
</dbReference>
<evidence type="ECO:0000256" key="2">
    <source>
        <dbReference type="ARBA" id="ARBA00023015"/>
    </source>
</evidence>
<dbReference type="InterPro" id="IPR000536">
    <property type="entry name" value="Nucl_hrmn_rcpt_lig-bd"/>
</dbReference>
<keyword evidence="4" id="KW-0675">Receptor</keyword>
<dbReference type="Gene3D" id="1.10.565.10">
    <property type="entry name" value="Retinoid X Receptor"/>
    <property type="match status" value="1"/>
</dbReference>
<dbReference type="Proteomes" id="UP000095282">
    <property type="component" value="Unplaced"/>
</dbReference>
<dbReference type="AlphaFoldDB" id="A0A1I7UBH1"/>
<dbReference type="InterPro" id="IPR035500">
    <property type="entry name" value="NHR-like_dom_sf"/>
</dbReference>
<dbReference type="SUPFAM" id="SSF48508">
    <property type="entry name" value="Nuclear receptor ligand-binding domain"/>
    <property type="match status" value="1"/>
</dbReference>
<dbReference type="PANTHER" id="PTHR45886:SF5">
    <property type="entry name" value="NUCLEAR HORMONE RECEPTOR FAMILY"/>
    <property type="match status" value="1"/>
</dbReference>
<evidence type="ECO:0000313" key="7">
    <source>
        <dbReference type="WBParaSite" id="Csp11.Scaffold629.g7654.t1"/>
    </source>
</evidence>